<keyword evidence="3" id="KW-0378">Hydrolase</keyword>
<dbReference type="InterPro" id="IPR012341">
    <property type="entry name" value="6hp_glycosidase-like_sf"/>
</dbReference>
<dbReference type="InterPro" id="IPR008902">
    <property type="entry name" value="Rhamnosid_concanavalin"/>
</dbReference>
<dbReference type="EMBL" id="FOOH01000013">
    <property type="protein sequence ID" value="SFF89568.1"/>
    <property type="molecule type" value="Genomic_DNA"/>
</dbReference>
<evidence type="ECO:0000313" key="9">
    <source>
        <dbReference type="Proteomes" id="UP000199116"/>
    </source>
</evidence>
<dbReference type="PIRSF" id="PIRSF010631">
    <property type="entry name" value="A-rhamnsds"/>
    <property type="match status" value="1"/>
</dbReference>
<evidence type="ECO:0000259" key="6">
    <source>
        <dbReference type="Pfam" id="PF17389"/>
    </source>
</evidence>
<dbReference type="Pfam" id="PF17389">
    <property type="entry name" value="Bac_rhamnosid6H"/>
    <property type="match status" value="1"/>
</dbReference>
<comment type="catalytic activity">
    <reaction evidence="1">
        <text>Hydrolysis of terminal non-reducing alpha-L-rhamnose residues in alpha-L-rhamnosides.</text>
        <dbReference type="EC" id="3.2.1.40"/>
    </reaction>
</comment>
<name>A0A1I2MF12_9FLAO</name>
<reference evidence="9" key="1">
    <citation type="submission" date="2016-10" db="EMBL/GenBank/DDBJ databases">
        <authorList>
            <person name="Varghese N."/>
            <person name="Submissions S."/>
        </authorList>
    </citation>
    <scope>NUCLEOTIDE SEQUENCE [LARGE SCALE GENOMIC DNA]</scope>
    <source>
        <strain evidence="9">DSM 23515</strain>
    </source>
</reference>
<evidence type="ECO:0000256" key="1">
    <source>
        <dbReference type="ARBA" id="ARBA00001445"/>
    </source>
</evidence>
<dbReference type="InterPro" id="IPR016007">
    <property type="entry name" value="Alpha_rhamnosid"/>
</dbReference>
<gene>
    <name evidence="8" type="ORF">SAMN04488033_1133</name>
</gene>
<evidence type="ECO:0000259" key="4">
    <source>
        <dbReference type="Pfam" id="PF05592"/>
    </source>
</evidence>
<dbReference type="Gene3D" id="2.60.420.10">
    <property type="entry name" value="Maltose phosphorylase, domain 3"/>
    <property type="match status" value="1"/>
</dbReference>
<dbReference type="Pfam" id="PF17390">
    <property type="entry name" value="Bac_rhamnosid_C"/>
    <property type="match status" value="1"/>
</dbReference>
<dbReference type="InterPro" id="IPR035396">
    <property type="entry name" value="Bac_rhamnosid6H"/>
</dbReference>
<sequence length="924" mass="105583">MKKLIYTVSFMFIVQILFAQNIQVEETLLENRRNPLGIDIVHPQFTWKLSSDKRNVKQSAYQIQVAGTKNSLENEEGLLWDSGKVNSPQSVHIPYSGETVTSFNKYFWRVKVWDQNGKSSNWSKIGYWQMGLLNKNDWDAKWISASYSENSGKRPSPIFRKEFDIEKDIQSATAIITSRGLYEAYINGERVGDEYFTPGWTNYDERIQYQMYDVSKMVKNGENAVGAILGSGWYRGALAWEDNNNLYGDNISLLMQINVIYTDGSTDLITTDSSWKSSKSHIQSSEIYDGEMADASKIEKGWKRPGFNDSEWYNVRVESFGYDNLIATLNEPVKKQETFEPKEIIKTPKNEIVLDFGQNLVGFVKVKVNGKKGDTIKLYHAEVLDKDGNFYTANLRGADQKNTYILNGEGEEIFFPHFTWQGFRYVKVEAANEYIKPENFTAVALYSDMDETGSFYTSNESLNQLQRNIKWGQKGNFLDVPTDCPQRDERLGWTGDAQVFSRTAGFNMHVNNFFEKWLKDLASEQLENGSIPHVIPNVLGDDATGSAGWADAGTIIPWDLYTMYGNKRVLEEQYKSMEGWVQYMENESENNLWNTGFHFGDWLFYRPEDDNDGRAALTDKYLIAQCFFAHSTQNLINTAEVLGKEEDVKKYSELLKKIKKAFAKEYLTPNGRLVSSSQTAYVLALNFNMLPENLRSQAAKRLADNIVNYGYHLTTGFLGTPYLNHVLTRFGHHDLAYTLLMQKTYPSWLYPVTVGATTIWERWDGRKPDGSFQTPSMNSFNHYAYGAIGDWMYKTLSGINSATDPEGVGYKKIIFKPHTNNNLVSEKVEAQYENEGLTMVNGELETYYGKIKSFWKKDEGKIKMQFEIPVNTTSKIHLPTKEISSIKEGNRSLSSLNDVIINKDETGNVIVETGSGIYNFTIEN</sequence>
<dbReference type="InterPro" id="IPR013737">
    <property type="entry name" value="Bac_rhamnosid_N"/>
</dbReference>
<feature type="domain" description="Alpha-L-rhamnosidase C-terminal" evidence="7">
    <location>
        <begin position="805"/>
        <end position="889"/>
    </location>
</feature>
<dbReference type="Gene3D" id="2.60.120.260">
    <property type="entry name" value="Galactose-binding domain-like"/>
    <property type="match status" value="2"/>
</dbReference>
<dbReference type="Gene3D" id="1.50.10.10">
    <property type="match status" value="1"/>
</dbReference>
<dbReference type="InterPro" id="IPR013783">
    <property type="entry name" value="Ig-like_fold"/>
</dbReference>
<evidence type="ECO:0000256" key="3">
    <source>
        <dbReference type="ARBA" id="ARBA00022801"/>
    </source>
</evidence>
<dbReference type="EC" id="3.2.1.40" evidence="2"/>
<dbReference type="InterPro" id="IPR035398">
    <property type="entry name" value="Bac_rhamnosid_C"/>
</dbReference>
<keyword evidence="9" id="KW-1185">Reference proteome</keyword>
<dbReference type="Gene3D" id="2.60.40.10">
    <property type="entry name" value="Immunoglobulins"/>
    <property type="match status" value="1"/>
</dbReference>
<dbReference type="GO" id="GO:0030596">
    <property type="term" value="F:alpha-L-rhamnosidase activity"/>
    <property type="evidence" value="ECO:0007669"/>
    <property type="project" value="UniProtKB-EC"/>
</dbReference>
<dbReference type="Pfam" id="PF08531">
    <property type="entry name" value="Bac_rhamnosid_N"/>
    <property type="match status" value="1"/>
</dbReference>
<protein>
    <recommendedName>
        <fullName evidence="2">alpha-L-rhamnosidase</fullName>
        <ecNumber evidence="2">3.2.1.40</ecNumber>
    </recommendedName>
</protein>
<dbReference type="PANTHER" id="PTHR33307">
    <property type="entry name" value="ALPHA-RHAMNOSIDASE (EUROFUNG)"/>
    <property type="match status" value="1"/>
</dbReference>
<evidence type="ECO:0000256" key="2">
    <source>
        <dbReference type="ARBA" id="ARBA00012652"/>
    </source>
</evidence>
<evidence type="ECO:0000313" key="8">
    <source>
        <dbReference type="EMBL" id="SFF89568.1"/>
    </source>
</evidence>
<evidence type="ECO:0000259" key="5">
    <source>
        <dbReference type="Pfam" id="PF08531"/>
    </source>
</evidence>
<dbReference type="InterPro" id="IPR008928">
    <property type="entry name" value="6-hairpin_glycosidase_sf"/>
</dbReference>
<dbReference type="GO" id="GO:0005975">
    <property type="term" value="P:carbohydrate metabolic process"/>
    <property type="evidence" value="ECO:0007669"/>
    <property type="project" value="InterPro"/>
</dbReference>
<dbReference type="AlphaFoldDB" id="A0A1I2MF12"/>
<dbReference type="RefSeq" id="WP_093304686.1">
    <property type="nucleotide sequence ID" value="NZ_FOOH01000013.1"/>
</dbReference>
<dbReference type="Pfam" id="PF05592">
    <property type="entry name" value="Bac_rhamnosid"/>
    <property type="match status" value="1"/>
</dbReference>
<evidence type="ECO:0000259" key="7">
    <source>
        <dbReference type="Pfam" id="PF17390"/>
    </source>
</evidence>
<dbReference type="SUPFAM" id="SSF48208">
    <property type="entry name" value="Six-hairpin glycosidases"/>
    <property type="match status" value="1"/>
</dbReference>
<feature type="domain" description="Bacterial alpha-L-rhamnosidase N-terminal" evidence="5">
    <location>
        <begin position="167"/>
        <end position="336"/>
    </location>
</feature>
<accession>A0A1I2MF12</accession>
<feature type="domain" description="Alpha-L-rhamnosidase six-hairpin glycosidase" evidence="6">
    <location>
        <begin position="450"/>
        <end position="795"/>
    </location>
</feature>
<proteinExistence type="predicted"/>
<dbReference type="Proteomes" id="UP000199116">
    <property type="component" value="Unassembled WGS sequence"/>
</dbReference>
<dbReference type="PANTHER" id="PTHR33307:SF6">
    <property type="entry name" value="ALPHA-RHAMNOSIDASE (EUROFUNG)-RELATED"/>
    <property type="match status" value="1"/>
</dbReference>
<dbReference type="Pfam" id="PF25788">
    <property type="entry name" value="Ig_Rha78A_N"/>
    <property type="match status" value="1"/>
</dbReference>
<feature type="domain" description="Alpha-L-rhamnosidase concanavalin-like" evidence="4">
    <location>
        <begin position="346"/>
        <end position="445"/>
    </location>
</feature>
<organism evidence="8 9">
    <name type="scientific">Salegentibacter agarivorans</name>
    <dbReference type="NCBI Taxonomy" id="345907"/>
    <lineage>
        <taxon>Bacteria</taxon>
        <taxon>Pseudomonadati</taxon>
        <taxon>Bacteroidota</taxon>
        <taxon>Flavobacteriia</taxon>
        <taxon>Flavobacteriales</taxon>
        <taxon>Flavobacteriaceae</taxon>
        <taxon>Salegentibacter</taxon>
    </lineage>
</organism>